<dbReference type="RefSeq" id="WP_167363224.1">
    <property type="nucleotide sequence ID" value="NZ_FOYV01000001.1"/>
</dbReference>
<keyword evidence="6" id="KW-1185">Reference proteome</keyword>
<gene>
    <name evidence="5" type="ORF">SAMN04488073_1525</name>
</gene>
<keyword evidence="3" id="KW-0804">Transcription</keyword>
<keyword evidence="2 5" id="KW-0238">DNA-binding</keyword>
<dbReference type="Proteomes" id="UP000199290">
    <property type="component" value="Unassembled WGS sequence"/>
</dbReference>
<dbReference type="STRING" id="375760.SAMN04488073_1525"/>
<dbReference type="SUPFAM" id="SSF46689">
    <property type="entry name" value="Homeodomain-like"/>
    <property type="match status" value="1"/>
</dbReference>
<accession>A0A1I6GU68</accession>
<dbReference type="AlphaFoldDB" id="A0A1I6GU68"/>
<dbReference type="GO" id="GO:0000976">
    <property type="term" value="F:transcription cis-regulatory region binding"/>
    <property type="evidence" value="ECO:0007669"/>
    <property type="project" value="TreeGrafter"/>
</dbReference>
<dbReference type="Gene3D" id="1.10.10.60">
    <property type="entry name" value="Homeodomain-like"/>
    <property type="match status" value="1"/>
</dbReference>
<evidence type="ECO:0000256" key="2">
    <source>
        <dbReference type="ARBA" id="ARBA00023125"/>
    </source>
</evidence>
<keyword evidence="1" id="KW-0805">Transcription regulation</keyword>
<dbReference type="Pfam" id="PF12625">
    <property type="entry name" value="Arabinose_bd"/>
    <property type="match status" value="1"/>
</dbReference>
<dbReference type="Pfam" id="PF12833">
    <property type="entry name" value="HTH_18"/>
    <property type="match status" value="1"/>
</dbReference>
<evidence type="ECO:0000256" key="3">
    <source>
        <dbReference type="ARBA" id="ARBA00023163"/>
    </source>
</evidence>
<dbReference type="InterPro" id="IPR032687">
    <property type="entry name" value="AraC-type_N"/>
</dbReference>
<feature type="domain" description="HTH araC/xylS-type" evidence="4">
    <location>
        <begin position="252"/>
        <end position="349"/>
    </location>
</feature>
<evidence type="ECO:0000256" key="1">
    <source>
        <dbReference type="ARBA" id="ARBA00023015"/>
    </source>
</evidence>
<evidence type="ECO:0000313" key="6">
    <source>
        <dbReference type="Proteomes" id="UP000199290"/>
    </source>
</evidence>
<sequence>MTKNDHLTTTNKAAVAIVSSQPTVPGTYVLLLIDVTERWNVPVAELLEHEGLVLEDLLRSGFRLPRDCFARLIQRAISLTGEPGMGFLMGLQMKVSCHGVIGQAAMVARTLGEALDIAIAYFNMPSSDLELRLDQQGDRVRLAFAERDERYQLGEVGAMFLLTGFAAMAEALTGTRLRGRGVVRFAQPSFMSRFDHLMAGPLTFDGDFNGFVFDRSILQSPLVMSDPVAARVAREQCKEELGRLGGGRSLMQQVRDLVFDEEMGFASIEEVAAKLNVTTRTLQRRLRAEGVVFRDLVESMRQQHARRLLAVGQKSIGQVSDLLGYSDVTNFSRAFRRWTGRSPRDYARAPG</sequence>
<reference evidence="6" key="1">
    <citation type="submission" date="2016-10" db="EMBL/GenBank/DDBJ databases">
        <authorList>
            <person name="Varghese N."/>
            <person name="Submissions S."/>
        </authorList>
    </citation>
    <scope>NUCLEOTIDE SEQUENCE [LARGE SCALE GENOMIC DNA]</scope>
    <source>
        <strain evidence="6">CGMCC 1.6294</strain>
    </source>
</reference>
<proteinExistence type="predicted"/>
<dbReference type="PANTHER" id="PTHR47894">
    <property type="entry name" value="HTH-TYPE TRANSCRIPTIONAL REGULATOR GADX"/>
    <property type="match status" value="1"/>
</dbReference>
<protein>
    <submittedName>
        <fullName evidence="5">AraC-type DNA-binding protein</fullName>
    </submittedName>
</protein>
<evidence type="ECO:0000313" key="5">
    <source>
        <dbReference type="EMBL" id="SFR45641.1"/>
    </source>
</evidence>
<dbReference type="PROSITE" id="PS01124">
    <property type="entry name" value="HTH_ARAC_FAMILY_2"/>
    <property type="match status" value="1"/>
</dbReference>
<dbReference type="InterPro" id="IPR009057">
    <property type="entry name" value="Homeodomain-like_sf"/>
</dbReference>
<dbReference type="InterPro" id="IPR018060">
    <property type="entry name" value="HTH_AraC"/>
</dbReference>
<dbReference type="EMBL" id="FOYV01000001">
    <property type="protein sequence ID" value="SFR45641.1"/>
    <property type="molecule type" value="Genomic_DNA"/>
</dbReference>
<organism evidence="5 6">
    <name type="scientific">Marinobacter gudaonensis</name>
    <dbReference type="NCBI Taxonomy" id="375760"/>
    <lineage>
        <taxon>Bacteria</taxon>
        <taxon>Pseudomonadati</taxon>
        <taxon>Pseudomonadota</taxon>
        <taxon>Gammaproteobacteria</taxon>
        <taxon>Pseudomonadales</taxon>
        <taxon>Marinobacteraceae</taxon>
        <taxon>Marinobacter</taxon>
    </lineage>
</organism>
<dbReference type="GO" id="GO:0005829">
    <property type="term" value="C:cytosol"/>
    <property type="evidence" value="ECO:0007669"/>
    <property type="project" value="TreeGrafter"/>
</dbReference>
<name>A0A1I6GU68_9GAMM</name>
<evidence type="ECO:0000259" key="4">
    <source>
        <dbReference type="PROSITE" id="PS01124"/>
    </source>
</evidence>
<dbReference type="SMART" id="SM00342">
    <property type="entry name" value="HTH_ARAC"/>
    <property type="match status" value="1"/>
</dbReference>
<dbReference type="PANTHER" id="PTHR47894:SF1">
    <property type="entry name" value="HTH-TYPE TRANSCRIPTIONAL REGULATOR VQSM"/>
    <property type="match status" value="1"/>
</dbReference>
<dbReference type="GO" id="GO:0003700">
    <property type="term" value="F:DNA-binding transcription factor activity"/>
    <property type="evidence" value="ECO:0007669"/>
    <property type="project" value="InterPro"/>
</dbReference>